<reference evidence="2 3" key="1">
    <citation type="journal article" date="2009" name="PLoS Genet.">
        <title>The genome of Nectria haematococca: contribution of supernumerary chromosomes to gene expansion.</title>
        <authorList>
            <person name="Coleman J.J."/>
            <person name="Rounsley S.D."/>
            <person name="Rodriguez-Carres M."/>
            <person name="Kuo A."/>
            <person name="Wasmann C.C."/>
            <person name="Grimwood J."/>
            <person name="Schmutz J."/>
            <person name="Taga M."/>
            <person name="White G.J."/>
            <person name="Zhou S."/>
            <person name="Schwartz D.C."/>
            <person name="Freitag M."/>
            <person name="Ma L.J."/>
            <person name="Danchin E.G."/>
            <person name="Henrissat B."/>
            <person name="Coutinho P.M."/>
            <person name="Nelson D.R."/>
            <person name="Straney D."/>
            <person name="Napoli C.A."/>
            <person name="Barker B.M."/>
            <person name="Gribskov M."/>
            <person name="Rep M."/>
            <person name="Kroken S."/>
            <person name="Molnar I."/>
            <person name="Rensing C."/>
            <person name="Kennell J.C."/>
            <person name="Zamora J."/>
            <person name="Farman M.L."/>
            <person name="Selker E.U."/>
            <person name="Salamov A."/>
            <person name="Shapiro H."/>
            <person name="Pangilinan J."/>
            <person name="Lindquist E."/>
            <person name="Lamers C."/>
            <person name="Grigoriev I.V."/>
            <person name="Geiser D.M."/>
            <person name="Covert S.F."/>
            <person name="Temporini E."/>
            <person name="Vanetten H.D."/>
        </authorList>
    </citation>
    <scope>NUCLEOTIDE SEQUENCE [LARGE SCALE GENOMIC DNA]</scope>
    <source>
        <strain evidence="3">ATCC MYA-4622 / CBS 123669 / FGSC 9596 / NRRL 45880 / 77-13-4</strain>
    </source>
</reference>
<name>C7ZE37_FUSV7</name>
<dbReference type="Proteomes" id="UP000005206">
    <property type="component" value="Chromosome 12"/>
</dbReference>
<feature type="region of interest" description="Disordered" evidence="1">
    <location>
        <begin position="48"/>
        <end position="71"/>
    </location>
</feature>
<accession>C7ZE37</accession>
<dbReference type="eggNOG" id="ENOG502RJKP">
    <property type="taxonomic scope" value="Eukaryota"/>
</dbReference>
<dbReference type="HOGENOM" id="CLU_067182_1_0_1"/>
<dbReference type="GeneID" id="9665366"/>
<feature type="compositionally biased region" description="Polar residues" evidence="1">
    <location>
        <begin position="49"/>
        <end position="58"/>
    </location>
</feature>
<sequence length="280" mass="31542">MEFINVRPPVQPSSSAGSSRQIHSHAARTAHARARRLRMANYMREKNNAEVSQETAVVSNKDKKPSASPEETRLLVPRAIPGAFEHEPLASFIRSLDHKEVFMFDYYVNVVVPYLDLHCPVMKHLGGDYHYRKQNWILFSSTEVELLKGFLLAACRHLYIVHLEKEFGQLAIQYKLNYVRSLRETISATGPASSRMAVTKALVLGIDEIMLGDISMAIRHVIAAAEIVHVAGGPQALGLSGIVQYILDRCLQGHRRQNWDPLTDCDAEFMKPETAWSDVH</sequence>
<dbReference type="RefSeq" id="XP_003043351.1">
    <property type="nucleotide sequence ID" value="XM_003043305.1"/>
</dbReference>
<gene>
    <name evidence="2" type="ORF">NECHADRAFT_87376</name>
</gene>
<protein>
    <submittedName>
        <fullName evidence="2">Uncharacterized protein</fullName>
    </submittedName>
</protein>
<dbReference type="KEGG" id="nhe:NECHADRAFT_87376"/>
<organism evidence="2 3">
    <name type="scientific">Fusarium vanettenii (strain ATCC MYA-4622 / CBS 123669 / FGSC 9596 / NRRL 45880 / 77-13-4)</name>
    <name type="common">Fusarium solani subsp. pisi</name>
    <dbReference type="NCBI Taxonomy" id="660122"/>
    <lineage>
        <taxon>Eukaryota</taxon>
        <taxon>Fungi</taxon>
        <taxon>Dikarya</taxon>
        <taxon>Ascomycota</taxon>
        <taxon>Pezizomycotina</taxon>
        <taxon>Sordariomycetes</taxon>
        <taxon>Hypocreomycetidae</taxon>
        <taxon>Hypocreales</taxon>
        <taxon>Nectriaceae</taxon>
        <taxon>Fusarium</taxon>
        <taxon>Fusarium solani species complex</taxon>
        <taxon>Fusarium vanettenii</taxon>
    </lineage>
</organism>
<dbReference type="OMA" id="RTIQYQA"/>
<feature type="compositionally biased region" description="Basic and acidic residues" evidence="1">
    <location>
        <begin position="60"/>
        <end position="71"/>
    </location>
</feature>
<dbReference type="AlphaFoldDB" id="C7ZE37"/>
<dbReference type="OrthoDB" id="5620at2759"/>
<proteinExistence type="predicted"/>
<feature type="region of interest" description="Disordered" evidence="1">
    <location>
        <begin position="1"/>
        <end position="30"/>
    </location>
</feature>
<dbReference type="InParanoid" id="C7ZE37"/>
<dbReference type="EMBL" id="GG698921">
    <property type="protein sequence ID" value="EEU37638.1"/>
    <property type="molecule type" value="Genomic_DNA"/>
</dbReference>
<evidence type="ECO:0000256" key="1">
    <source>
        <dbReference type="SAM" id="MobiDB-lite"/>
    </source>
</evidence>
<keyword evidence="3" id="KW-1185">Reference proteome</keyword>
<evidence type="ECO:0000313" key="3">
    <source>
        <dbReference type="Proteomes" id="UP000005206"/>
    </source>
</evidence>
<feature type="compositionally biased region" description="Polar residues" evidence="1">
    <location>
        <begin position="12"/>
        <end position="21"/>
    </location>
</feature>
<evidence type="ECO:0000313" key="2">
    <source>
        <dbReference type="EMBL" id="EEU37638.1"/>
    </source>
</evidence>
<dbReference type="VEuPathDB" id="FungiDB:NECHADRAFT_87376"/>
<dbReference type="STRING" id="660122.C7ZE37"/>